<dbReference type="Proteomes" id="UP000315003">
    <property type="component" value="Chromosome"/>
</dbReference>
<evidence type="ECO:0000256" key="1">
    <source>
        <dbReference type="SAM" id="MobiDB-lite"/>
    </source>
</evidence>
<evidence type="ECO:0000256" key="2">
    <source>
        <dbReference type="SAM" id="SignalP"/>
    </source>
</evidence>
<dbReference type="OrthoDB" id="9801244at2"/>
<keyword evidence="2" id="KW-0732">Signal</keyword>
<dbReference type="AlphaFoldDB" id="A0A517SRG4"/>
<sequence precursor="true">MTRLASLLMIACLSAAIGADEPATAPQTPSPSAGQPLPAWRVEDAAVRSGNQAIKLMERQLTESSGVAFSRRKPNRIWSHNDSGGRARLFCFDHRGQATGSVTLAGVRAVDWEAMDCFQVNGRPYLMAADVGDNDRRRSGVTLYVFSEPDPDRHQHVNAILQINLTYQGGATNCEAVAVDVSGKQILLLSKSPLLSSLHRIELPATEQIERHIQQPGLHQLAMESKWLAAVPLPLVTGMDICPKTGDIWACNYLHAIRFAKLPEKSVAVQIQQSPEMISLPRLKQVEAIAIDQQGRAWVTSEGSPTPLRRVVRQKPRPQRIDTTP</sequence>
<evidence type="ECO:0000313" key="4">
    <source>
        <dbReference type="Proteomes" id="UP000315003"/>
    </source>
</evidence>
<dbReference type="SUPFAM" id="SSF75011">
    <property type="entry name" value="3-carboxy-cis,cis-mucoante lactonizing enzyme"/>
    <property type="match status" value="1"/>
</dbReference>
<protein>
    <recommendedName>
        <fullName evidence="5">SMP-30/Gluconolaconase/LRE-like region</fullName>
    </recommendedName>
</protein>
<feature type="chain" id="PRO_5021764860" description="SMP-30/Gluconolaconase/LRE-like region" evidence="2">
    <location>
        <begin position="20"/>
        <end position="325"/>
    </location>
</feature>
<keyword evidence="4" id="KW-1185">Reference proteome</keyword>
<dbReference type="RefSeq" id="WP_145270027.1">
    <property type="nucleotide sequence ID" value="NZ_CP036272.1"/>
</dbReference>
<name>A0A517SRG4_9BACT</name>
<feature type="signal peptide" evidence="2">
    <location>
        <begin position="1"/>
        <end position="19"/>
    </location>
</feature>
<feature type="region of interest" description="Disordered" evidence="1">
    <location>
        <begin position="301"/>
        <end position="325"/>
    </location>
</feature>
<evidence type="ECO:0000313" key="3">
    <source>
        <dbReference type="EMBL" id="QDT58706.1"/>
    </source>
</evidence>
<proteinExistence type="predicted"/>
<organism evidence="3 4">
    <name type="scientific">Stieleria bergensis</name>
    <dbReference type="NCBI Taxonomy" id="2528025"/>
    <lineage>
        <taxon>Bacteria</taxon>
        <taxon>Pseudomonadati</taxon>
        <taxon>Planctomycetota</taxon>
        <taxon>Planctomycetia</taxon>
        <taxon>Pirellulales</taxon>
        <taxon>Pirellulaceae</taxon>
        <taxon>Stieleria</taxon>
    </lineage>
</organism>
<reference evidence="3 4" key="1">
    <citation type="submission" date="2019-02" db="EMBL/GenBank/DDBJ databases">
        <title>Deep-cultivation of Planctomycetes and their phenomic and genomic characterization uncovers novel biology.</title>
        <authorList>
            <person name="Wiegand S."/>
            <person name="Jogler M."/>
            <person name="Boedeker C."/>
            <person name="Pinto D."/>
            <person name="Vollmers J."/>
            <person name="Rivas-Marin E."/>
            <person name="Kohn T."/>
            <person name="Peeters S.H."/>
            <person name="Heuer A."/>
            <person name="Rast P."/>
            <person name="Oberbeckmann S."/>
            <person name="Bunk B."/>
            <person name="Jeske O."/>
            <person name="Meyerdierks A."/>
            <person name="Storesund J.E."/>
            <person name="Kallscheuer N."/>
            <person name="Luecker S."/>
            <person name="Lage O.M."/>
            <person name="Pohl T."/>
            <person name="Merkel B.J."/>
            <person name="Hornburger P."/>
            <person name="Mueller R.-W."/>
            <person name="Bruemmer F."/>
            <person name="Labrenz M."/>
            <person name="Spormann A.M."/>
            <person name="Op den Camp H."/>
            <person name="Overmann J."/>
            <person name="Amann R."/>
            <person name="Jetten M.S.M."/>
            <person name="Mascher T."/>
            <person name="Medema M.H."/>
            <person name="Devos D.P."/>
            <person name="Kaster A.-K."/>
            <person name="Ovreas L."/>
            <person name="Rohde M."/>
            <person name="Galperin M.Y."/>
            <person name="Jogler C."/>
        </authorList>
    </citation>
    <scope>NUCLEOTIDE SEQUENCE [LARGE SCALE GENOMIC DNA]</scope>
    <source>
        <strain evidence="3 4">SV_7m_r</strain>
    </source>
</reference>
<evidence type="ECO:0008006" key="5">
    <source>
        <dbReference type="Google" id="ProtNLM"/>
    </source>
</evidence>
<accession>A0A517SRG4</accession>
<gene>
    <name evidence="3" type="ORF">SV7mr_12040</name>
</gene>
<dbReference type="EMBL" id="CP036272">
    <property type="protein sequence ID" value="QDT58706.1"/>
    <property type="molecule type" value="Genomic_DNA"/>
</dbReference>